<accession>A0ABN1LIF4</accession>
<evidence type="ECO:0000256" key="5">
    <source>
        <dbReference type="ARBA" id="ARBA00023012"/>
    </source>
</evidence>
<evidence type="ECO:0000313" key="7">
    <source>
        <dbReference type="EMBL" id="GAA0856493.1"/>
    </source>
</evidence>
<dbReference type="Gene3D" id="3.30.565.10">
    <property type="entry name" value="Histidine kinase-like ATPase, C-terminal domain"/>
    <property type="match status" value="1"/>
</dbReference>
<comment type="catalytic activity">
    <reaction evidence="1">
        <text>ATP + protein L-histidine = ADP + protein N-phospho-L-histidine.</text>
        <dbReference type="EC" id="2.7.13.3"/>
    </reaction>
</comment>
<feature type="domain" description="Histidine kinase" evidence="6">
    <location>
        <begin position="1"/>
        <end position="182"/>
    </location>
</feature>
<gene>
    <name evidence="7" type="ORF">GCM10008916_06210</name>
</gene>
<sequence>MIVKDLITLVLELLDLNRIESGKMKIEINEVNIKDIVDKISNMFKIQLNQKNAKLIVDISGVYRTVKADITKISWVIVNLISNAIRYIKDDGNGIIEIKAREVNNEMLISIKDNGEGISIENQEKIFEKFVQLKDENGQITGTSGLGLAICKEIVKEHCGNIWVNSTVGEGSIFYFTLKLGGVINGKNINS</sequence>
<keyword evidence="5" id="KW-0902">Two-component regulatory system</keyword>
<name>A0ABN1LIF4_9CLOT</name>
<dbReference type="PANTHER" id="PTHR43047">
    <property type="entry name" value="TWO-COMPONENT HISTIDINE PROTEIN KINASE"/>
    <property type="match status" value="1"/>
</dbReference>
<evidence type="ECO:0000313" key="8">
    <source>
        <dbReference type="Proteomes" id="UP001501764"/>
    </source>
</evidence>
<evidence type="ECO:0000256" key="4">
    <source>
        <dbReference type="ARBA" id="ARBA00022777"/>
    </source>
</evidence>
<evidence type="ECO:0000256" key="2">
    <source>
        <dbReference type="ARBA" id="ARBA00012438"/>
    </source>
</evidence>
<reference evidence="7 8" key="1">
    <citation type="journal article" date="2019" name="Int. J. Syst. Evol. Microbiol.">
        <title>The Global Catalogue of Microorganisms (GCM) 10K type strain sequencing project: providing services to taxonomists for standard genome sequencing and annotation.</title>
        <authorList>
            <consortium name="The Broad Institute Genomics Platform"/>
            <consortium name="The Broad Institute Genome Sequencing Center for Infectious Disease"/>
            <person name="Wu L."/>
            <person name="Ma J."/>
        </authorList>
    </citation>
    <scope>NUCLEOTIDE SEQUENCE [LARGE SCALE GENOMIC DNA]</scope>
    <source>
        <strain evidence="7 8">JCM 6485</strain>
    </source>
</reference>
<dbReference type="PRINTS" id="PR00344">
    <property type="entry name" value="BCTRLSENSOR"/>
</dbReference>
<keyword evidence="4" id="KW-0418">Kinase</keyword>
<dbReference type="SUPFAM" id="SSF55874">
    <property type="entry name" value="ATPase domain of HSP90 chaperone/DNA topoisomerase II/histidine kinase"/>
    <property type="match status" value="1"/>
</dbReference>
<proteinExistence type="predicted"/>
<keyword evidence="8" id="KW-1185">Reference proteome</keyword>
<dbReference type="InterPro" id="IPR003594">
    <property type="entry name" value="HATPase_dom"/>
</dbReference>
<comment type="caution">
    <text evidence="7">The sequence shown here is derived from an EMBL/GenBank/DDBJ whole genome shotgun (WGS) entry which is preliminary data.</text>
</comment>
<dbReference type="PROSITE" id="PS50109">
    <property type="entry name" value="HIS_KIN"/>
    <property type="match status" value="1"/>
</dbReference>
<organism evidence="7 8">
    <name type="scientific">Clostridium nitritogenes</name>
    <dbReference type="NCBI Taxonomy" id="83340"/>
    <lineage>
        <taxon>Bacteria</taxon>
        <taxon>Bacillati</taxon>
        <taxon>Bacillota</taxon>
        <taxon>Clostridia</taxon>
        <taxon>Eubacteriales</taxon>
        <taxon>Clostridiaceae</taxon>
        <taxon>Clostridium</taxon>
    </lineage>
</organism>
<dbReference type="SMART" id="SM00387">
    <property type="entry name" value="HATPase_c"/>
    <property type="match status" value="1"/>
</dbReference>
<keyword evidence="3" id="KW-0808">Transferase</keyword>
<dbReference type="InterPro" id="IPR036890">
    <property type="entry name" value="HATPase_C_sf"/>
</dbReference>
<dbReference type="EC" id="2.7.13.3" evidence="2"/>
<evidence type="ECO:0000256" key="1">
    <source>
        <dbReference type="ARBA" id="ARBA00000085"/>
    </source>
</evidence>
<dbReference type="Pfam" id="PF02518">
    <property type="entry name" value="HATPase_c"/>
    <property type="match status" value="1"/>
</dbReference>
<evidence type="ECO:0000256" key="3">
    <source>
        <dbReference type="ARBA" id="ARBA00022679"/>
    </source>
</evidence>
<dbReference type="Proteomes" id="UP001501764">
    <property type="component" value="Unassembled WGS sequence"/>
</dbReference>
<evidence type="ECO:0000259" key="6">
    <source>
        <dbReference type="PROSITE" id="PS50109"/>
    </source>
</evidence>
<dbReference type="PANTHER" id="PTHR43047:SF72">
    <property type="entry name" value="OSMOSENSING HISTIDINE PROTEIN KINASE SLN1"/>
    <property type="match status" value="1"/>
</dbReference>
<dbReference type="InterPro" id="IPR005467">
    <property type="entry name" value="His_kinase_dom"/>
</dbReference>
<dbReference type="EMBL" id="BAAACO010000001">
    <property type="protein sequence ID" value="GAA0856493.1"/>
    <property type="molecule type" value="Genomic_DNA"/>
</dbReference>
<dbReference type="InterPro" id="IPR004358">
    <property type="entry name" value="Sig_transdc_His_kin-like_C"/>
</dbReference>
<protein>
    <recommendedName>
        <fullName evidence="2">histidine kinase</fullName>
        <ecNumber evidence="2">2.7.13.3</ecNumber>
    </recommendedName>
</protein>